<evidence type="ECO:0008006" key="4">
    <source>
        <dbReference type="Google" id="ProtNLM"/>
    </source>
</evidence>
<keyword evidence="3" id="KW-1185">Reference proteome</keyword>
<evidence type="ECO:0000256" key="1">
    <source>
        <dbReference type="SAM" id="Phobius"/>
    </source>
</evidence>
<protein>
    <recommendedName>
        <fullName evidence="4">DUF4235 domain-containing protein</fullName>
    </recommendedName>
</protein>
<comment type="caution">
    <text evidence="2">The sequence shown here is derived from an EMBL/GenBank/DDBJ whole genome shotgun (WGS) entry which is preliminary data.</text>
</comment>
<keyword evidence="1" id="KW-0812">Transmembrane</keyword>
<organism evidence="2 3">
    <name type="scientific">Streptosporangium becharense</name>
    <dbReference type="NCBI Taxonomy" id="1816182"/>
    <lineage>
        <taxon>Bacteria</taxon>
        <taxon>Bacillati</taxon>
        <taxon>Actinomycetota</taxon>
        <taxon>Actinomycetes</taxon>
        <taxon>Streptosporangiales</taxon>
        <taxon>Streptosporangiaceae</taxon>
        <taxon>Streptosporangium</taxon>
    </lineage>
</organism>
<sequence>MADKTEKQDLAWKAIGGLLGLVTAWAARKIIGFAWEKSTGRKPPADSESLEISLGEAIGYAVVMGVGMQVTQIVVARTARKRYDAWKAVKDAAREAAEEITS</sequence>
<feature type="transmembrane region" description="Helical" evidence="1">
    <location>
        <begin position="12"/>
        <end position="35"/>
    </location>
</feature>
<keyword evidence="1" id="KW-1133">Transmembrane helix</keyword>
<dbReference type="EMBL" id="JACHMP010000001">
    <property type="protein sequence ID" value="MBB5822354.1"/>
    <property type="molecule type" value="Genomic_DNA"/>
</dbReference>
<proteinExistence type="predicted"/>
<dbReference type="RefSeq" id="WP_184541717.1">
    <property type="nucleotide sequence ID" value="NZ_JACHMP010000001.1"/>
</dbReference>
<gene>
    <name evidence="2" type="ORF">F4562_005416</name>
</gene>
<reference evidence="2 3" key="1">
    <citation type="submission" date="2020-08" db="EMBL/GenBank/DDBJ databases">
        <title>Sequencing the genomes of 1000 actinobacteria strains.</title>
        <authorList>
            <person name="Klenk H.-P."/>
        </authorList>
    </citation>
    <scope>NUCLEOTIDE SEQUENCE [LARGE SCALE GENOMIC DNA]</scope>
    <source>
        <strain evidence="2 3">DSM 46887</strain>
    </source>
</reference>
<name>A0A7W9ILQ0_9ACTN</name>
<evidence type="ECO:0000313" key="3">
    <source>
        <dbReference type="Proteomes" id="UP000540685"/>
    </source>
</evidence>
<keyword evidence="1" id="KW-0472">Membrane</keyword>
<dbReference type="AlphaFoldDB" id="A0A7W9ILQ0"/>
<dbReference type="Pfam" id="PF14019">
    <property type="entry name" value="DUF4235"/>
    <property type="match status" value="1"/>
</dbReference>
<feature type="transmembrane region" description="Helical" evidence="1">
    <location>
        <begin position="57"/>
        <end position="76"/>
    </location>
</feature>
<dbReference type="InterPro" id="IPR025329">
    <property type="entry name" value="DUF4235"/>
</dbReference>
<dbReference type="Proteomes" id="UP000540685">
    <property type="component" value="Unassembled WGS sequence"/>
</dbReference>
<evidence type="ECO:0000313" key="2">
    <source>
        <dbReference type="EMBL" id="MBB5822354.1"/>
    </source>
</evidence>
<accession>A0A7W9ILQ0</accession>